<gene>
    <name evidence="4" type="ORF">TRIATDRAFT_53227</name>
</gene>
<dbReference type="OMA" id="FYADILT"/>
<dbReference type="AlphaFoldDB" id="G9NLC1"/>
<dbReference type="PANTHER" id="PTHR10039">
    <property type="entry name" value="AMELOGENIN"/>
    <property type="match status" value="1"/>
</dbReference>
<accession>G9NLC1</accession>
<organism evidence="4 5">
    <name type="scientific">Hypocrea atroviridis (strain ATCC 20476 / IMI 206040)</name>
    <name type="common">Trichoderma atroviride</name>
    <dbReference type="NCBI Taxonomy" id="452589"/>
    <lineage>
        <taxon>Eukaryota</taxon>
        <taxon>Fungi</taxon>
        <taxon>Dikarya</taxon>
        <taxon>Ascomycota</taxon>
        <taxon>Pezizomycotina</taxon>
        <taxon>Sordariomycetes</taxon>
        <taxon>Hypocreomycetidae</taxon>
        <taxon>Hypocreales</taxon>
        <taxon>Hypocreaceae</taxon>
        <taxon>Trichoderma</taxon>
    </lineage>
</organism>
<dbReference type="HOGENOM" id="CLU_002406_0_1_1"/>
<evidence type="ECO:0000259" key="2">
    <source>
        <dbReference type="Pfam" id="PF24809"/>
    </source>
</evidence>
<dbReference type="OrthoDB" id="7464126at2759"/>
<evidence type="ECO:0000313" key="5">
    <source>
        <dbReference type="Proteomes" id="UP000005426"/>
    </source>
</evidence>
<name>G9NLC1_HYPAI</name>
<feature type="non-terminal residue" evidence="4">
    <location>
        <position position="829"/>
    </location>
</feature>
<dbReference type="InterPro" id="IPR027417">
    <property type="entry name" value="P-loop_NTPase"/>
</dbReference>
<dbReference type="STRING" id="452589.G9NLC1"/>
<evidence type="ECO:0000256" key="1">
    <source>
        <dbReference type="ARBA" id="ARBA00022737"/>
    </source>
</evidence>
<keyword evidence="1" id="KW-0677">Repeat</keyword>
<feature type="domain" description="DUF7708" evidence="2">
    <location>
        <begin position="71"/>
        <end position="204"/>
    </location>
</feature>
<feature type="domain" description="Nephrocystin 3-like N-terminal" evidence="3">
    <location>
        <begin position="269"/>
        <end position="440"/>
    </location>
</feature>
<dbReference type="eggNOG" id="ENOG502R2Y4">
    <property type="taxonomic scope" value="Eukaryota"/>
</dbReference>
<dbReference type="SUPFAM" id="SSF52540">
    <property type="entry name" value="P-loop containing nucleoside triphosphate hydrolases"/>
    <property type="match status" value="1"/>
</dbReference>
<protein>
    <submittedName>
        <fullName evidence="4">Uncharacterized protein</fullName>
    </submittedName>
</protein>
<keyword evidence="5" id="KW-1185">Reference proteome</keyword>
<reference evidence="4 5" key="1">
    <citation type="journal article" date="2011" name="Genome Biol.">
        <title>Comparative genome sequence analysis underscores mycoparasitism as the ancestral life style of Trichoderma.</title>
        <authorList>
            <person name="Kubicek C.P."/>
            <person name="Herrera-Estrella A."/>
            <person name="Seidl-Seiboth V."/>
            <person name="Martinez D.A."/>
            <person name="Druzhinina I.S."/>
            <person name="Thon M."/>
            <person name="Zeilinger S."/>
            <person name="Casas-Flores S."/>
            <person name="Horwitz B.A."/>
            <person name="Mukherjee P.K."/>
            <person name="Mukherjee M."/>
            <person name="Kredics L."/>
            <person name="Alcaraz L.D."/>
            <person name="Aerts A."/>
            <person name="Antal Z."/>
            <person name="Atanasova L."/>
            <person name="Cervantes-Badillo M.G."/>
            <person name="Challacombe J."/>
            <person name="Chertkov O."/>
            <person name="McCluskey K."/>
            <person name="Coulpier F."/>
            <person name="Deshpande N."/>
            <person name="von Doehren H."/>
            <person name="Ebbole D.J."/>
            <person name="Esquivel-Naranjo E.U."/>
            <person name="Fekete E."/>
            <person name="Flipphi M."/>
            <person name="Glaser F."/>
            <person name="Gomez-Rodriguez E.Y."/>
            <person name="Gruber S."/>
            <person name="Han C."/>
            <person name="Henrissat B."/>
            <person name="Hermosa R."/>
            <person name="Hernandez-Onate M."/>
            <person name="Karaffa L."/>
            <person name="Kosti I."/>
            <person name="Le Crom S."/>
            <person name="Lindquist E."/>
            <person name="Lucas S."/>
            <person name="Luebeck M."/>
            <person name="Luebeck P.S."/>
            <person name="Margeot A."/>
            <person name="Metz B."/>
            <person name="Misra M."/>
            <person name="Nevalainen H."/>
            <person name="Omann M."/>
            <person name="Packer N."/>
            <person name="Perrone G."/>
            <person name="Uresti-Rivera E.E."/>
            <person name="Salamov A."/>
            <person name="Schmoll M."/>
            <person name="Seiboth B."/>
            <person name="Shapiro H."/>
            <person name="Sukno S."/>
            <person name="Tamayo-Ramos J.A."/>
            <person name="Tisch D."/>
            <person name="Wiest A."/>
            <person name="Wilkinson H.H."/>
            <person name="Zhang M."/>
            <person name="Coutinho P.M."/>
            <person name="Kenerley C.M."/>
            <person name="Monte E."/>
            <person name="Baker S.E."/>
            <person name="Grigoriev I.V."/>
        </authorList>
    </citation>
    <scope>NUCLEOTIDE SEQUENCE [LARGE SCALE GENOMIC DNA]</scope>
    <source>
        <strain evidence="5">ATCC 20476 / IMI 206040</strain>
    </source>
</reference>
<evidence type="ECO:0000259" key="3">
    <source>
        <dbReference type="Pfam" id="PF24883"/>
    </source>
</evidence>
<dbReference type="InterPro" id="IPR056884">
    <property type="entry name" value="NPHP3-like_N"/>
</dbReference>
<dbReference type="Proteomes" id="UP000005426">
    <property type="component" value="Unassembled WGS sequence"/>
</dbReference>
<dbReference type="InterPro" id="IPR056125">
    <property type="entry name" value="DUF7708"/>
</dbReference>
<dbReference type="PANTHER" id="PTHR10039:SF14">
    <property type="entry name" value="NACHT DOMAIN-CONTAINING PROTEIN"/>
    <property type="match status" value="1"/>
</dbReference>
<dbReference type="Pfam" id="PF24883">
    <property type="entry name" value="NPHP3_N"/>
    <property type="match status" value="1"/>
</dbReference>
<dbReference type="Pfam" id="PF24809">
    <property type="entry name" value="DUF7708"/>
    <property type="match status" value="1"/>
</dbReference>
<dbReference type="Gene3D" id="3.40.50.300">
    <property type="entry name" value="P-loop containing nucleotide triphosphate hydrolases"/>
    <property type="match status" value="1"/>
</dbReference>
<evidence type="ECO:0000313" key="4">
    <source>
        <dbReference type="EMBL" id="EHK48685.1"/>
    </source>
</evidence>
<dbReference type="EMBL" id="ABDG02000018">
    <property type="protein sequence ID" value="EHK48685.1"/>
    <property type="molecule type" value="Genomic_DNA"/>
</dbReference>
<sequence length="829" mass="94012">MSLRTGPISMPGRRIIREAFDGLQQTVSPVEAKDFQNTTLEDVQKAALAIENQLAARKTLRNMRRLMPLFQGLEHYSQSIEVLCNGTPYLPWIWAPIKLILTVASDFVEAFERIVTAYSQIAESLPRMDMLNEAFRKNIQFQETLAVFYSDILNFHRHAYLFVRRSSWKIFFLTSWGRFQRRFDTILADMKAHEELIDKTANAVNILEASKMRESLRDQRNENLNDVAKQEDEVSARQYQAIVGWLQIDDTDQQIIFDSIASEAEKNEGTCNWILKQPILVSWMRTQSETPFVWLQGHPGAGKSVLATQIDAFLRSSHQSLVVRHFCTYSYGSSIQFDQILRSLLIQLIRPNSDLISYVYEEFVLAKQAASIKSLSQLIRTICEAISPIPSKKKYVHIILDGLDECDIEKQGRITNLLETLVSLGSPANSGVVKILISSRPTSFLLKRFRKRSTVSLADEKGRIGEAIENYAYQKLSLLDNRFSDLGIRDADIKDLSHRVSLKSDGSYERILSQMIARLDTRSLGRIKSLLGWVAFARRPLTQVECRSAMAFGQGVIETPMMPPQYIFEMCMPLIQENKDGTFSFIHVSVKDHLKSPESTIGLIEADARCEHGVASITCLLAGFRVFDTAYDSNDRNLRILRGIHGFHIYATEYWLEDLLCSNAAFGGSEIAALLCSTARILADRLNAASHLAGTSTEQELRTLDDRLGNFADQGAVYDMLRYALMERSAKTNSDQAKHESFSASHTRPEPQSLKDLLACYQASIRYLLSISSFPGMTLGELEKFKREFRTAAFTCRVRNCPCATKGFSDEKKLSEHEQRHVQRISCTV</sequence>
<comment type="caution">
    <text evidence="4">The sequence shown here is derived from an EMBL/GenBank/DDBJ whole genome shotgun (WGS) entry which is preliminary data.</text>
</comment>
<proteinExistence type="predicted"/>